<sequence>MSAPDGQERTIKSLRDFLSFCDMAAEVAQGGKAAYDANRITRLAAEAVLHRLGESVARLPQDLIAANPQVSWRGIKATRNLIAHDYNQIDYEIVWELLTIRVPNEAAHVHAILEALTAQGQ</sequence>
<evidence type="ECO:0000256" key="5">
    <source>
        <dbReference type="ARBA" id="ARBA00022801"/>
    </source>
</evidence>
<keyword evidence="5" id="KW-0378">Hydrolase</keyword>
<accession>A0A917V9D9</accession>
<comment type="caution">
    <text evidence="6">The sequence shown here is derived from an EMBL/GenBank/DDBJ whole genome shotgun (WGS) entry which is preliminary data.</text>
</comment>
<keyword evidence="7" id="KW-1185">Reference proteome</keyword>
<evidence type="ECO:0000313" key="7">
    <source>
        <dbReference type="Proteomes" id="UP000612956"/>
    </source>
</evidence>
<dbReference type="AlphaFoldDB" id="A0A917V9D9"/>
<evidence type="ECO:0000256" key="2">
    <source>
        <dbReference type="ARBA" id="ARBA00022649"/>
    </source>
</evidence>
<reference evidence="6" key="1">
    <citation type="journal article" date="2014" name="Int. J. Syst. Evol. Microbiol.">
        <title>Complete genome sequence of Corynebacterium casei LMG S-19264T (=DSM 44701T), isolated from a smear-ripened cheese.</title>
        <authorList>
            <consortium name="US DOE Joint Genome Institute (JGI-PGF)"/>
            <person name="Walter F."/>
            <person name="Albersmeier A."/>
            <person name="Kalinowski J."/>
            <person name="Ruckert C."/>
        </authorList>
    </citation>
    <scope>NUCLEOTIDE SEQUENCE</scope>
    <source>
        <strain evidence="6">CGMCC 4.7278</strain>
    </source>
</reference>
<name>A0A917V9D9_9NOCA</name>
<dbReference type="GO" id="GO:0000166">
    <property type="term" value="F:nucleotide binding"/>
    <property type="evidence" value="ECO:0007669"/>
    <property type="project" value="UniProtKB-KW"/>
</dbReference>
<keyword evidence="3" id="KW-0540">Nuclease</keyword>
<evidence type="ECO:0000256" key="3">
    <source>
        <dbReference type="ARBA" id="ARBA00022722"/>
    </source>
</evidence>
<dbReference type="Pfam" id="PF01934">
    <property type="entry name" value="HepT-like"/>
    <property type="match status" value="1"/>
</dbReference>
<proteinExistence type="predicted"/>
<dbReference type="PANTHER" id="PTHR34139">
    <property type="entry name" value="UPF0331 PROTEIN MJ0127"/>
    <property type="match status" value="1"/>
</dbReference>
<keyword evidence="4" id="KW-0547">Nucleotide-binding</keyword>
<protein>
    <recommendedName>
        <fullName evidence="8">DUF86 domain-containing protein</fullName>
    </recommendedName>
</protein>
<dbReference type="RefSeq" id="WP_188828957.1">
    <property type="nucleotide sequence ID" value="NZ_BMMW01000002.1"/>
</dbReference>
<dbReference type="Proteomes" id="UP000612956">
    <property type="component" value="Unassembled WGS sequence"/>
</dbReference>
<dbReference type="InterPro" id="IPR008201">
    <property type="entry name" value="HepT-like"/>
</dbReference>
<evidence type="ECO:0000313" key="6">
    <source>
        <dbReference type="EMBL" id="GGK51368.1"/>
    </source>
</evidence>
<keyword evidence="2" id="KW-1277">Toxin-antitoxin system</keyword>
<dbReference type="InterPro" id="IPR051813">
    <property type="entry name" value="HepT_RNase_toxin"/>
</dbReference>
<dbReference type="GO" id="GO:0016787">
    <property type="term" value="F:hydrolase activity"/>
    <property type="evidence" value="ECO:0007669"/>
    <property type="project" value="UniProtKB-KW"/>
</dbReference>
<reference evidence="6" key="2">
    <citation type="submission" date="2020-09" db="EMBL/GenBank/DDBJ databases">
        <authorList>
            <person name="Sun Q."/>
            <person name="Zhou Y."/>
        </authorList>
    </citation>
    <scope>NUCLEOTIDE SEQUENCE</scope>
    <source>
        <strain evidence="6">CGMCC 4.7278</strain>
    </source>
</reference>
<gene>
    <name evidence="6" type="ORF">GCM10011591_23720</name>
</gene>
<keyword evidence="1" id="KW-0597">Phosphoprotein</keyword>
<organism evidence="6 7">
    <name type="scientific">Nocardia camponoti</name>
    <dbReference type="NCBI Taxonomy" id="1616106"/>
    <lineage>
        <taxon>Bacteria</taxon>
        <taxon>Bacillati</taxon>
        <taxon>Actinomycetota</taxon>
        <taxon>Actinomycetes</taxon>
        <taxon>Mycobacteriales</taxon>
        <taxon>Nocardiaceae</taxon>
        <taxon>Nocardia</taxon>
    </lineage>
</organism>
<evidence type="ECO:0000256" key="4">
    <source>
        <dbReference type="ARBA" id="ARBA00022741"/>
    </source>
</evidence>
<evidence type="ECO:0008006" key="8">
    <source>
        <dbReference type="Google" id="ProtNLM"/>
    </source>
</evidence>
<dbReference type="GO" id="GO:0110001">
    <property type="term" value="C:toxin-antitoxin complex"/>
    <property type="evidence" value="ECO:0007669"/>
    <property type="project" value="InterPro"/>
</dbReference>
<evidence type="ECO:0000256" key="1">
    <source>
        <dbReference type="ARBA" id="ARBA00022553"/>
    </source>
</evidence>
<dbReference type="GO" id="GO:0004540">
    <property type="term" value="F:RNA nuclease activity"/>
    <property type="evidence" value="ECO:0007669"/>
    <property type="project" value="InterPro"/>
</dbReference>
<dbReference type="PANTHER" id="PTHR34139:SF1">
    <property type="entry name" value="RNASE MJ1380-RELATED"/>
    <property type="match status" value="1"/>
</dbReference>
<dbReference type="EMBL" id="BMMW01000002">
    <property type="protein sequence ID" value="GGK51368.1"/>
    <property type="molecule type" value="Genomic_DNA"/>
</dbReference>